<feature type="transmembrane region" description="Helical" evidence="1">
    <location>
        <begin position="188"/>
        <end position="212"/>
    </location>
</feature>
<evidence type="ECO:0000313" key="2">
    <source>
        <dbReference type="EMBL" id="UWX55027.1"/>
    </source>
</evidence>
<feature type="transmembrane region" description="Helical" evidence="1">
    <location>
        <begin position="97"/>
        <end position="115"/>
    </location>
</feature>
<keyword evidence="1" id="KW-0472">Membrane</keyword>
<keyword evidence="1" id="KW-0812">Transmembrane</keyword>
<proteinExistence type="predicted"/>
<feature type="transmembrane region" description="Helical" evidence="1">
    <location>
        <begin position="159"/>
        <end position="176"/>
    </location>
</feature>
<dbReference type="EMBL" id="CP104205">
    <property type="protein sequence ID" value="UWX55027.1"/>
    <property type="molecule type" value="Genomic_DNA"/>
</dbReference>
<reference evidence="2" key="1">
    <citation type="submission" date="2022-09" db="EMBL/GenBank/DDBJ databases">
        <title>Maribacter litopenaei sp. nov., isolated from the intestinal tract of the Pacific White Shrimp, Litopenaeus vannamei.</title>
        <authorList>
            <person name="Kim S.Y."/>
            <person name="Hwang C.Y."/>
        </authorList>
    </citation>
    <scope>NUCLEOTIDE SEQUENCE</scope>
    <source>
        <strain evidence="2">HL-LV01</strain>
    </source>
</reference>
<evidence type="ECO:0000256" key="1">
    <source>
        <dbReference type="SAM" id="Phobius"/>
    </source>
</evidence>
<organism evidence="2 3">
    <name type="scientific">Maribacter litopenaei</name>
    <dbReference type="NCBI Taxonomy" id="2976127"/>
    <lineage>
        <taxon>Bacteria</taxon>
        <taxon>Pseudomonadati</taxon>
        <taxon>Bacteroidota</taxon>
        <taxon>Flavobacteriia</taxon>
        <taxon>Flavobacteriales</taxon>
        <taxon>Flavobacteriaceae</taxon>
        <taxon>Maribacter</taxon>
    </lineage>
</organism>
<name>A0ABY5Y7P5_9FLAO</name>
<gene>
    <name evidence="2" type="ORF">NYZ99_20380</name>
</gene>
<evidence type="ECO:0000313" key="3">
    <source>
        <dbReference type="Proteomes" id="UP001059209"/>
    </source>
</evidence>
<sequence length="273" mass="32423">MKLSQDQIQELFRFTRAHYVEYYDLQLELVDHLANGIERQWEQNPNLSFELAKNREFRKFGVFGFEDVIKQRRKAMSKRYWAIIWSYFKEWWSLPKIIGTLAIISVVFTFLKLLPNGDLKIGLVEGVFLCFTLLMLYRTFQLKRHMEGLWRKWMLQEKIYEQGLLVQLFLLPMHVWNTEWVNGNMGDVYFEIGLSILIVSMGILLKLCGFVIPSKADELLAETYPNIKFLSFCNNFHFWLTYKPNNNIQPLCLNDLLPCNGNPFLDRRTLARA</sequence>
<feature type="transmembrane region" description="Helical" evidence="1">
    <location>
        <begin position="121"/>
        <end position="138"/>
    </location>
</feature>
<keyword evidence="1" id="KW-1133">Transmembrane helix</keyword>
<protein>
    <submittedName>
        <fullName evidence="2">Uncharacterized protein</fullName>
    </submittedName>
</protein>
<dbReference type="RefSeq" id="WP_260572879.1">
    <property type="nucleotide sequence ID" value="NZ_CP104205.1"/>
</dbReference>
<dbReference type="Proteomes" id="UP001059209">
    <property type="component" value="Chromosome"/>
</dbReference>
<accession>A0ABY5Y7P5</accession>
<keyword evidence="3" id="KW-1185">Reference proteome</keyword>